<organism evidence="1 2">
    <name type="scientific">Immundisolibacter cernigliae</name>
    <dbReference type="NCBI Taxonomy" id="1810504"/>
    <lineage>
        <taxon>Bacteria</taxon>
        <taxon>Pseudomonadati</taxon>
        <taxon>Pseudomonadota</taxon>
        <taxon>Gammaproteobacteria</taxon>
        <taxon>Immundisolibacterales</taxon>
        <taxon>Immundisolibacteraceae</taxon>
        <taxon>Immundisolibacter</taxon>
    </lineage>
</organism>
<dbReference type="EMBL" id="CP014671">
    <property type="protein sequence ID" value="ANX02807.1"/>
    <property type="molecule type" value="Genomic_DNA"/>
</dbReference>
<accession>A0A1B1YPX5</accession>
<dbReference type="Proteomes" id="UP000092952">
    <property type="component" value="Chromosome"/>
</dbReference>
<dbReference type="KEGG" id="gbi:PG2T_00405"/>
<evidence type="ECO:0000313" key="2">
    <source>
        <dbReference type="Proteomes" id="UP000092952"/>
    </source>
</evidence>
<keyword evidence="2" id="KW-1185">Reference proteome</keyword>
<dbReference type="RefSeq" id="WP_068802322.1">
    <property type="nucleotide sequence ID" value="NZ_CP014671.1"/>
</dbReference>
<dbReference type="STRING" id="1810504.PG2T_00405"/>
<evidence type="ECO:0000313" key="1">
    <source>
        <dbReference type="EMBL" id="ANX02807.1"/>
    </source>
</evidence>
<dbReference type="InParanoid" id="A0A1B1YPX5"/>
<reference evidence="2" key="1">
    <citation type="submission" date="2016-03" db="EMBL/GenBank/DDBJ databases">
        <title>Complete genome sequence of Solimmundus cernigliae, representing a novel lineage of polycyclic aromatic hydrocarbon degraders within the Gammaproteobacteria.</title>
        <authorList>
            <person name="Singleton D.R."/>
            <person name="Dickey A.N."/>
            <person name="Scholl E.H."/>
            <person name="Wright F.A."/>
            <person name="Aitken M.D."/>
        </authorList>
    </citation>
    <scope>NUCLEOTIDE SEQUENCE [LARGE SCALE GENOMIC DNA]</scope>
    <source>
        <strain evidence="2">TR3.2</strain>
    </source>
</reference>
<gene>
    <name evidence="1" type="ORF">PG2T_00405</name>
</gene>
<dbReference type="OrthoDB" id="7359089at2"/>
<sequence length="162" mass="17187">MELTATIGLDAPQPVAAAALLERARAAWHDPAAATALLGEALALAPDCLALHYARYKFHSSHGQYALAEAAACTALAEAARQAGFDADWRSLGPVTADWSDVRGAAHFYLFSLKALAYLRLRRGAVQDCLALLDTLQRIDPADQVGAEVIRALYRGAISDAA</sequence>
<name>A0A1B1YPX5_9GAMM</name>
<evidence type="ECO:0008006" key="3">
    <source>
        <dbReference type="Google" id="ProtNLM"/>
    </source>
</evidence>
<proteinExistence type="predicted"/>
<dbReference type="AlphaFoldDB" id="A0A1B1YPX5"/>
<protein>
    <recommendedName>
        <fullName evidence="3">Tetratrico peptide repeat group 5 domain-containing protein</fullName>
    </recommendedName>
</protein>